<dbReference type="STRING" id="1458426.SMCB_0682"/>
<name>A0A060NNI4_9BURK</name>
<dbReference type="HOGENOM" id="CLU_787121_0_0_4"/>
<protein>
    <submittedName>
        <fullName evidence="1">PKD repeat protein</fullName>
    </submittedName>
</protein>
<keyword evidence="2" id="KW-1185">Reference proteome</keyword>
<organism evidence="1 2">
    <name type="scientific">Serpentinimonas maccroryi</name>
    <dbReference type="NCBI Taxonomy" id="1458426"/>
    <lineage>
        <taxon>Bacteria</taxon>
        <taxon>Pseudomonadati</taxon>
        <taxon>Pseudomonadota</taxon>
        <taxon>Betaproteobacteria</taxon>
        <taxon>Burkholderiales</taxon>
        <taxon>Comamonadaceae</taxon>
        <taxon>Serpentinimonas</taxon>
    </lineage>
</organism>
<dbReference type="RefSeq" id="WP_045535063.1">
    <property type="nucleotide sequence ID" value="NZ_AP014569.1"/>
</dbReference>
<dbReference type="OrthoDB" id="6058708at2"/>
<gene>
    <name evidence="1" type="ORF">SMCB_0682</name>
</gene>
<evidence type="ECO:0000313" key="1">
    <source>
        <dbReference type="EMBL" id="BAO82910.1"/>
    </source>
</evidence>
<dbReference type="EMBL" id="AP014569">
    <property type="protein sequence ID" value="BAO82910.1"/>
    <property type="molecule type" value="Genomic_DNA"/>
</dbReference>
<sequence length="356" mass="37852">MALLFIDGFDHYDPQQLDSFGAPWLARGKAAYLSPQATRINGRRPSSFGLRLPEGPGGGYVRNLDTPRTSLIVGAAVRVAPHQNTGAEPLLIGVRDVNSQVAHLVKIGEDGRLKLYRWQHGWDQLISTSVASAPARGWHYIELQVTQGVSNGVLSVRLNGILAIHMTAQNTTQGGGQLLTAFIGAFPGQPCPVTLDVDDCYIADTTGTINNSFLGDVRVDALRAQANGGLNQWTVIPVANLGNMAAWAVVSDEDEATAISAPSAGLRQSFDVEPLPVMASPAIHGVQLTLLARKTDAGMGRMRGLAVSGAQSAVSPDIILQEQLAWQSALFERNPNGAVQWTQAAFNAAEFGVESV</sequence>
<dbReference type="Proteomes" id="UP000066014">
    <property type="component" value="Chromosome"/>
</dbReference>
<proteinExistence type="predicted"/>
<accession>A0A060NNI4</accession>
<dbReference type="KEGG" id="cbab:SMCB_0682"/>
<dbReference type="AlphaFoldDB" id="A0A060NNI4"/>
<reference evidence="1 2" key="1">
    <citation type="journal article" date="2014" name="Nat. Commun.">
        <title>Physiological and genomic features of highly alkaliphilic hydrogen-utilizing Betaproteobacteria from a continental serpentinizing site.</title>
        <authorList>
            <person name="Suzuki S."/>
            <person name="Kuenen J.G."/>
            <person name="Schipper K."/>
            <person name="van der Velde S."/>
            <person name="Ishii S."/>
            <person name="Wu A."/>
            <person name="Sorokin D.Y."/>
            <person name="Tenney A."/>
            <person name="Meng X.Y."/>
            <person name="Morrill P.L."/>
            <person name="Kamagata Y."/>
            <person name="Muyzer G."/>
            <person name="Nealson K.H."/>
        </authorList>
    </citation>
    <scope>NUCLEOTIDE SEQUENCE [LARGE SCALE GENOMIC DNA]</scope>
    <source>
        <strain evidence="1 2">B1</strain>
    </source>
</reference>
<evidence type="ECO:0000313" key="2">
    <source>
        <dbReference type="Proteomes" id="UP000066014"/>
    </source>
</evidence>